<feature type="region of interest" description="Disordered" evidence="1">
    <location>
        <begin position="91"/>
        <end position="217"/>
    </location>
</feature>
<feature type="compositionally biased region" description="Polar residues" evidence="1">
    <location>
        <begin position="115"/>
        <end position="133"/>
    </location>
</feature>
<reference evidence="2" key="2">
    <citation type="journal article" date="2007" name="Science">
        <title>Draft genome sequence of the sexually transmitted pathogen Trichomonas vaginalis.</title>
        <authorList>
            <person name="Carlton J.M."/>
            <person name="Hirt R.P."/>
            <person name="Silva J.C."/>
            <person name="Delcher A.L."/>
            <person name="Schatz M."/>
            <person name="Zhao Q."/>
            <person name="Wortman J.R."/>
            <person name="Bidwell S.L."/>
            <person name="Alsmark U.C.M."/>
            <person name="Besteiro S."/>
            <person name="Sicheritz-Ponten T."/>
            <person name="Noel C.J."/>
            <person name="Dacks J.B."/>
            <person name="Foster P.G."/>
            <person name="Simillion C."/>
            <person name="Van de Peer Y."/>
            <person name="Miranda-Saavedra D."/>
            <person name="Barton G.J."/>
            <person name="Westrop G.D."/>
            <person name="Mueller S."/>
            <person name="Dessi D."/>
            <person name="Fiori P.L."/>
            <person name="Ren Q."/>
            <person name="Paulsen I."/>
            <person name="Zhang H."/>
            <person name="Bastida-Corcuera F.D."/>
            <person name="Simoes-Barbosa A."/>
            <person name="Brown M.T."/>
            <person name="Hayes R.D."/>
            <person name="Mukherjee M."/>
            <person name="Okumura C.Y."/>
            <person name="Schneider R."/>
            <person name="Smith A.J."/>
            <person name="Vanacova S."/>
            <person name="Villalvazo M."/>
            <person name="Haas B.J."/>
            <person name="Pertea M."/>
            <person name="Feldblyum T.V."/>
            <person name="Utterback T.R."/>
            <person name="Shu C.L."/>
            <person name="Osoegawa K."/>
            <person name="de Jong P.J."/>
            <person name="Hrdy I."/>
            <person name="Horvathova L."/>
            <person name="Zubacova Z."/>
            <person name="Dolezal P."/>
            <person name="Malik S.B."/>
            <person name="Logsdon J.M. Jr."/>
            <person name="Henze K."/>
            <person name="Gupta A."/>
            <person name="Wang C.C."/>
            <person name="Dunne R.L."/>
            <person name="Upcroft J.A."/>
            <person name="Upcroft P."/>
            <person name="White O."/>
            <person name="Salzberg S.L."/>
            <person name="Tang P."/>
            <person name="Chiu C.-H."/>
            <person name="Lee Y.-S."/>
            <person name="Embley T.M."/>
            <person name="Coombs G.H."/>
            <person name="Mottram J.C."/>
            <person name="Tachezy J."/>
            <person name="Fraser-Liggett C.M."/>
            <person name="Johnson P.J."/>
        </authorList>
    </citation>
    <scope>NUCLEOTIDE SEQUENCE [LARGE SCALE GENOMIC DNA]</scope>
    <source>
        <strain evidence="2">G3</strain>
    </source>
</reference>
<dbReference type="EMBL" id="DS114208">
    <property type="protein sequence ID" value="EAX89348.1"/>
    <property type="molecule type" value="Genomic_DNA"/>
</dbReference>
<dbReference type="KEGG" id="tva:4747018"/>
<evidence type="ECO:0000313" key="2">
    <source>
        <dbReference type="EMBL" id="EAX89348.1"/>
    </source>
</evidence>
<feature type="compositionally biased region" description="Basic and acidic residues" evidence="1">
    <location>
        <begin position="155"/>
        <end position="202"/>
    </location>
</feature>
<dbReference type="SMR" id="A2G0H3"/>
<dbReference type="Proteomes" id="UP000001542">
    <property type="component" value="Unassembled WGS sequence"/>
</dbReference>
<reference evidence="2" key="1">
    <citation type="submission" date="2006-10" db="EMBL/GenBank/DDBJ databases">
        <authorList>
            <person name="Amadeo P."/>
            <person name="Zhao Q."/>
            <person name="Wortman J."/>
            <person name="Fraser-Liggett C."/>
            <person name="Carlton J."/>
        </authorList>
    </citation>
    <scope>NUCLEOTIDE SEQUENCE</scope>
    <source>
        <strain evidence="2">G3</strain>
    </source>
</reference>
<accession>A2G0H3</accession>
<feature type="compositionally biased region" description="Basic and acidic residues" evidence="1">
    <location>
        <begin position="100"/>
        <end position="114"/>
    </location>
</feature>
<dbReference type="AlphaFoldDB" id="A2G0H3"/>
<organism evidence="2 3">
    <name type="scientific">Trichomonas vaginalis (strain ATCC PRA-98 / G3)</name>
    <dbReference type="NCBI Taxonomy" id="412133"/>
    <lineage>
        <taxon>Eukaryota</taxon>
        <taxon>Metamonada</taxon>
        <taxon>Parabasalia</taxon>
        <taxon>Trichomonadida</taxon>
        <taxon>Trichomonadidae</taxon>
        <taxon>Trichomonas</taxon>
    </lineage>
</organism>
<dbReference type="VEuPathDB" id="TrichDB:TVAGG3_0246230"/>
<dbReference type="RefSeq" id="XP_001302278.1">
    <property type="nucleotide sequence ID" value="XM_001302277.1"/>
</dbReference>
<gene>
    <name evidence="2" type="ORF">TVAG_431710</name>
</gene>
<evidence type="ECO:0000313" key="3">
    <source>
        <dbReference type="Proteomes" id="UP000001542"/>
    </source>
</evidence>
<evidence type="ECO:0000256" key="1">
    <source>
        <dbReference type="SAM" id="MobiDB-lite"/>
    </source>
</evidence>
<keyword evidence="3" id="KW-1185">Reference proteome</keyword>
<name>A2G0H3_TRIV3</name>
<dbReference type="VEuPathDB" id="TrichDB:TVAG_431710"/>
<proteinExistence type="predicted"/>
<protein>
    <submittedName>
        <fullName evidence="2">Uncharacterized protein</fullName>
    </submittedName>
</protein>
<sequence length="307" mass="35657">MISKEEFLNIFQDFQWNDFNVDKPLRDELRRIIPEIRKLNWKLQPLKTTFKFSVLSGDTTPEEARKVMDIIFNTSIPDDYFQSLLEKYPYTPKPVTKPPEPVEKKQQEKVEKKSTSLNFPTGASPKPTTNTDVQPKLPHKALKAITPVKNNNQQKHSEGKQKYEKTYEEKPREERPKDRPKNNREKPQREKKEQVTELKDEDFPALPTNPTTQPPAFKATKQWLNLKQYKRVTEPVDPEPWTGASDGIDITLNPTSVIVKTSNEQKEDIMKIIAQKLGLLAVNAPPPNKEDIRSVHTIYFEVEEVKQ</sequence>
<dbReference type="InParanoid" id="A2G0H3"/>